<evidence type="ECO:0000256" key="2">
    <source>
        <dbReference type="ARBA" id="ARBA00022490"/>
    </source>
</evidence>
<dbReference type="InterPro" id="IPR002314">
    <property type="entry name" value="aa-tRNA-synt_IIb"/>
</dbReference>
<dbReference type="EMBL" id="CP002779">
    <property type="protein sequence ID" value="AEH24634.1"/>
    <property type="molecule type" value="Genomic_DNA"/>
</dbReference>
<dbReference type="GO" id="GO:0005737">
    <property type="term" value="C:cytoplasm"/>
    <property type="evidence" value="ECO:0007669"/>
    <property type="project" value="UniProtKB-SubCell"/>
</dbReference>
<dbReference type="PRINTS" id="PR00981">
    <property type="entry name" value="TRNASYNTHSER"/>
</dbReference>
<dbReference type="Pfam" id="PF00587">
    <property type="entry name" value="tRNA-synt_2b"/>
    <property type="match status" value="1"/>
</dbReference>
<dbReference type="CDD" id="cd00770">
    <property type="entry name" value="SerRS_core"/>
    <property type="match status" value="1"/>
</dbReference>
<evidence type="ECO:0000256" key="9">
    <source>
        <dbReference type="PIRSR" id="PIRSR001529-1"/>
    </source>
</evidence>
<feature type="coiled-coil region" evidence="11">
    <location>
        <begin position="71"/>
        <end position="105"/>
    </location>
</feature>
<comment type="subcellular location">
    <subcellularLocation>
        <location evidence="1 8">Cytoplasm</location>
    </subcellularLocation>
</comment>
<proteinExistence type="inferred from homology"/>
<dbReference type="NCBIfam" id="TIGR00414">
    <property type="entry name" value="serS"/>
    <property type="match status" value="1"/>
</dbReference>
<evidence type="ECO:0000256" key="7">
    <source>
        <dbReference type="ARBA" id="ARBA00023146"/>
    </source>
</evidence>
<feature type="binding site" evidence="10">
    <location>
        <begin position="299"/>
        <end position="302"/>
    </location>
    <ligand>
        <name>ATP</name>
        <dbReference type="ChEBI" id="CHEBI:30616"/>
    </ligand>
</feature>
<dbReference type="eggNOG" id="arCOG00403">
    <property type="taxonomic scope" value="Archaea"/>
</dbReference>
<dbReference type="InterPro" id="IPR033729">
    <property type="entry name" value="SerRS_core"/>
</dbReference>
<dbReference type="SUPFAM" id="SSF46589">
    <property type="entry name" value="tRNA-binding arm"/>
    <property type="match status" value="1"/>
</dbReference>
<comment type="domain">
    <text evidence="8">Consists of two distinct domains, a catalytic core and a N-terminal extension that is involved in tRNA binding.</text>
</comment>
<feature type="binding site" evidence="8">
    <location>
        <begin position="252"/>
        <end position="254"/>
    </location>
    <ligand>
        <name>L-serine</name>
        <dbReference type="ChEBI" id="CHEBI:33384"/>
    </ligand>
</feature>
<dbReference type="GO" id="GO:0016260">
    <property type="term" value="P:selenocysteine biosynthetic process"/>
    <property type="evidence" value="ECO:0007669"/>
    <property type="project" value="UniProtKB-UniRule"/>
</dbReference>
<dbReference type="PANTHER" id="PTHR11778">
    <property type="entry name" value="SERYL-TRNA SYNTHETASE"/>
    <property type="match status" value="1"/>
</dbReference>
<evidence type="ECO:0000259" key="12">
    <source>
        <dbReference type="PROSITE" id="PS50862"/>
    </source>
</evidence>
<dbReference type="GO" id="GO:0005524">
    <property type="term" value="F:ATP binding"/>
    <property type="evidence" value="ECO:0007669"/>
    <property type="project" value="UniProtKB-UniRule"/>
</dbReference>
<feature type="binding site" evidence="8 10">
    <location>
        <begin position="283"/>
        <end position="285"/>
    </location>
    <ligand>
        <name>ATP</name>
        <dbReference type="ChEBI" id="CHEBI:30616"/>
    </ligand>
</feature>
<dbReference type="InterPro" id="IPR002317">
    <property type="entry name" value="Ser-tRNA-ligase_type_1"/>
</dbReference>
<protein>
    <recommendedName>
        <fullName evidence="8">Serine--tRNA ligase</fullName>
        <ecNumber evidence="8">6.1.1.11</ecNumber>
    </recommendedName>
    <alternativeName>
        <fullName evidence="8">Seryl-tRNA synthetase</fullName>
        <shortName evidence="8">SerRS</shortName>
    </alternativeName>
    <alternativeName>
        <fullName evidence="8">Seryl-tRNA(Ser/Sec) synthetase</fullName>
    </alternativeName>
</protein>
<evidence type="ECO:0000256" key="4">
    <source>
        <dbReference type="ARBA" id="ARBA00022741"/>
    </source>
</evidence>
<dbReference type="GO" id="GO:0004828">
    <property type="term" value="F:serine-tRNA ligase activity"/>
    <property type="evidence" value="ECO:0007669"/>
    <property type="project" value="UniProtKB-UniRule"/>
</dbReference>
<feature type="binding site" evidence="9">
    <location>
        <position position="283"/>
    </location>
    <ligand>
        <name>L-serine</name>
        <dbReference type="ChEBI" id="CHEBI:33384"/>
    </ligand>
</feature>
<dbReference type="InterPro" id="IPR010978">
    <property type="entry name" value="tRNA-bd_arm"/>
</dbReference>
<keyword evidence="14" id="KW-1185">Reference proteome</keyword>
<dbReference type="FunFam" id="3.30.930.10:FF:000048">
    <property type="entry name" value="Serine--tRNA ligase"/>
    <property type="match status" value="1"/>
</dbReference>
<keyword evidence="11" id="KW-0175">Coiled coil</keyword>
<comment type="pathway">
    <text evidence="8">Aminoacyl-tRNA biosynthesis; selenocysteinyl-tRNA(Sec) biosynthesis; L-seryl-tRNA(Sec) from L-serine and tRNA(Sec): step 1/1.</text>
</comment>
<dbReference type="STRING" id="529709.PYCH_09490"/>
<keyword evidence="6 8" id="KW-0648">Protein biosynthesis</keyword>
<dbReference type="Proteomes" id="UP000008386">
    <property type="component" value="Chromosome"/>
</dbReference>
<dbReference type="GO" id="GO:0006434">
    <property type="term" value="P:seryl-tRNA aminoacylation"/>
    <property type="evidence" value="ECO:0007669"/>
    <property type="project" value="UniProtKB-UniRule"/>
</dbReference>
<gene>
    <name evidence="8" type="primary">serS</name>
    <name evidence="13" type="ordered locus">PYCH_09490</name>
</gene>
<dbReference type="Pfam" id="PF02403">
    <property type="entry name" value="Seryl_tRNA_N"/>
    <property type="match status" value="1"/>
</dbReference>
<feature type="site" description="Important for serine binding" evidence="9">
    <location>
        <position position="406"/>
    </location>
</feature>
<evidence type="ECO:0000313" key="13">
    <source>
        <dbReference type="EMBL" id="AEH24634.1"/>
    </source>
</evidence>
<accession>F8AEC1</accession>
<dbReference type="PROSITE" id="PS50862">
    <property type="entry name" value="AA_TRNA_LIGASE_II"/>
    <property type="match status" value="1"/>
</dbReference>
<feature type="domain" description="Aminoacyl-transfer RNA synthetases class-II family profile" evidence="12">
    <location>
        <begin position="199"/>
        <end position="431"/>
    </location>
</feature>
<dbReference type="InterPro" id="IPR042103">
    <property type="entry name" value="SerRS_1_N_sf"/>
</dbReference>
<dbReference type="EC" id="6.1.1.11" evidence="8"/>
<dbReference type="InterPro" id="IPR045864">
    <property type="entry name" value="aa-tRNA-synth_II/BPL/LPL"/>
</dbReference>
<dbReference type="SUPFAM" id="SSF55681">
    <property type="entry name" value="Class II aaRS and biotin synthetases"/>
    <property type="match status" value="1"/>
</dbReference>
<comment type="catalytic activity">
    <reaction evidence="8">
        <text>tRNA(Ser) + L-serine + ATP = L-seryl-tRNA(Ser) + AMP + diphosphate + H(+)</text>
        <dbReference type="Rhea" id="RHEA:12292"/>
        <dbReference type="Rhea" id="RHEA-COMP:9669"/>
        <dbReference type="Rhea" id="RHEA-COMP:9703"/>
        <dbReference type="ChEBI" id="CHEBI:15378"/>
        <dbReference type="ChEBI" id="CHEBI:30616"/>
        <dbReference type="ChEBI" id="CHEBI:33019"/>
        <dbReference type="ChEBI" id="CHEBI:33384"/>
        <dbReference type="ChEBI" id="CHEBI:78442"/>
        <dbReference type="ChEBI" id="CHEBI:78533"/>
        <dbReference type="ChEBI" id="CHEBI:456215"/>
        <dbReference type="EC" id="6.1.1.11"/>
    </reaction>
</comment>
<evidence type="ECO:0000256" key="11">
    <source>
        <dbReference type="SAM" id="Coils"/>
    </source>
</evidence>
<keyword evidence="3 8" id="KW-0436">Ligase</keyword>
<comment type="subunit">
    <text evidence="8">Homodimer. The tRNA molecule binds across the dimer.</text>
</comment>
<dbReference type="GeneID" id="10837524"/>
<feature type="binding site" evidence="9">
    <location>
        <position position="252"/>
    </location>
    <ligand>
        <name>L-serine</name>
        <dbReference type="ChEBI" id="CHEBI:33384"/>
    </ligand>
</feature>
<comment type="similarity">
    <text evidence="8">Belongs to the class-II aminoacyl-tRNA synthetase family. Type-1 seryl-tRNA synthetase subfamily.</text>
</comment>
<feature type="binding site" evidence="8 10">
    <location>
        <begin position="370"/>
        <end position="373"/>
    </location>
    <ligand>
        <name>ATP</name>
        <dbReference type="ChEBI" id="CHEBI:30616"/>
    </ligand>
</feature>
<evidence type="ECO:0000256" key="3">
    <source>
        <dbReference type="ARBA" id="ARBA00022598"/>
    </source>
</evidence>
<reference evidence="13 14" key="1">
    <citation type="journal article" date="2011" name="J. Bacteriol.">
        <title>Complete genome sequence of the obligate piezophilic hyperthermophilic archaeon Pyrococcus yayanosii CH1.</title>
        <authorList>
            <person name="Jun X."/>
            <person name="Lupeng L."/>
            <person name="Minjuan X."/>
            <person name="Oger P."/>
            <person name="Fengping W."/>
            <person name="Jebbar M."/>
            <person name="Xiang X."/>
        </authorList>
    </citation>
    <scope>NUCLEOTIDE SEQUENCE [LARGE SCALE GENOMIC DNA]</scope>
    <source>
        <strain evidence="14">CH1 / JCM 16557</strain>
    </source>
</reference>
<dbReference type="PIRSF" id="PIRSF001529">
    <property type="entry name" value="Ser-tRNA-synth_IIa"/>
    <property type="match status" value="1"/>
</dbReference>
<dbReference type="HAMAP" id="MF_00176">
    <property type="entry name" value="Ser_tRNA_synth_type1"/>
    <property type="match status" value="1"/>
</dbReference>
<evidence type="ECO:0000256" key="5">
    <source>
        <dbReference type="ARBA" id="ARBA00022840"/>
    </source>
</evidence>
<dbReference type="KEGG" id="pya:PYCH_09490"/>
<evidence type="ECO:0000313" key="14">
    <source>
        <dbReference type="Proteomes" id="UP000008386"/>
    </source>
</evidence>
<evidence type="ECO:0000256" key="10">
    <source>
        <dbReference type="PIRSR" id="PIRSR001529-2"/>
    </source>
</evidence>
<organism evidence="13 14">
    <name type="scientific">Pyrococcus yayanosii (strain CH1 / JCM 16557)</name>
    <dbReference type="NCBI Taxonomy" id="529709"/>
    <lineage>
        <taxon>Archaea</taxon>
        <taxon>Methanobacteriati</taxon>
        <taxon>Methanobacteriota</taxon>
        <taxon>Thermococci</taxon>
        <taxon>Thermococcales</taxon>
        <taxon>Thermococcaceae</taxon>
        <taxon>Pyrococcus</taxon>
    </lineage>
</organism>
<evidence type="ECO:0000256" key="8">
    <source>
        <dbReference type="HAMAP-Rule" id="MF_00176"/>
    </source>
</evidence>
<dbReference type="InterPro" id="IPR015866">
    <property type="entry name" value="Ser-tRNA-synth_1_N"/>
</dbReference>
<sequence length="456" mass="52967">MLDIKLIRENPEIVKNDLIKRGELEKVKWIDEILELDKAWREKLKEINRLRHERNKIAIEIGKRRKAGEDVEGLLVKSKEIVARIEDLEKEVEELKRRIDYYLWRLPNITHPSVPVGKDENDNVPVRFWGKAKVWKGHLESFLEQSGGKMEYEVLEWKPRLHVDLLELLGGADFARAAKVSGSRFYYLLNEIVILDLALIRFALDRLIEKGFTPVIPPYMVRRFVEEGATTFEDFEDVIYKVEGEDLYLIPTAEHPLAGMHANEILDGKDLPLLYVGVSPCFRKEAGTAGKDTKGIFRVHQFHKVEQFVYSRPEESWEWHEKLIANAEELFQALEIPYRVVNICTGDLGYVAAKKYDIEAWMPGQGKFREVVSASNCTDWQARRLNIRFRDRTNEKPRYVHTLNSTAIATSRAIVAILENHQEEDGTVRIPKVLWKYTGFKEIVPVDRKEGRCCGK</sequence>
<evidence type="ECO:0000256" key="6">
    <source>
        <dbReference type="ARBA" id="ARBA00022917"/>
    </source>
</evidence>
<evidence type="ECO:0000256" key="1">
    <source>
        <dbReference type="ARBA" id="ARBA00004496"/>
    </source>
</evidence>
<feature type="binding site" evidence="9">
    <location>
        <position position="404"/>
    </location>
    <ligand>
        <name>L-serine</name>
        <dbReference type="ChEBI" id="CHEBI:33384"/>
    </ligand>
</feature>
<dbReference type="OrthoDB" id="35932at2157"/>
<dbReference type="Gene3D" id="1.10.287.40">
    <property type="entry name" value="Serine-tRNA synthetase, tRNA binding domain"/>
    <property type="match status" value="1"/>
</dbReference>
<keyword evidence="7 8" id="KW-0030">Aminoacyl-tRNA synthetase</keyword>
<dbReference type="AlphaFoldDB" id="F8AEC1"/>
<feature type="binding site" evidence="8">
    <location>
        <position position="406"/>
    </location>
    <ligand>
        <name>L-serine</name>
        <dbReference type="ChEBI" id="CHEBI:33384"/>
    </ligand>
</feature>
<keyword evidence="4 8" id="KW-0547">Nucleotide-binding</keyword>
<keyword evidence="5 8" id="KW-0067">ATP-binding</keyword>
<keyword evidence="2 8" id="KW-0963">Cytoplasm</keyword>
<dbReference type="UniPathway" id="UPA00906">
    <property type="reaction ID" value="UER00895"/>
</dbReference>
<dbReference type="RefSeq" id="WP_013905691.1">
    <property type="nucleotide sequence ID" value="NC_015680.1"/>
</dbReference>
<dbReference type="Gene3D" id="3.30.930.10">
    <property type="entry name" value="Bira Bifunctional Protein, Domain 2"/>
    <property type="match status" value="1"/>
</dbReference>
<dbReference type="InterPro" id="IPR006195">
    <property type="entry name" value="aa-tRNA-synth_II"/>
</dbReference>
<dbReference type="HOGENOM" id="CLU_023797_0_1_2"/>
<comment type="function">
    <text evidence="8">Catalyzes the attachment of serine to tRNA(Ser). Is also able to aminoacylate tRNA(Sec) with serine, to form the misacylated tRNA L-seryl-tRNA(Sec), which will be further converted into selenocysteinyl-tRNA(Sec).</text>
</comment>
<feature type="binding site" evidence="8">
    <location>
        <position position="299"/>
    </location>
    <ligand>
        <name>ATP</name>
        <dbReference type="ChEBI" id="CHEBI:30616"/>
    </ligand>
</feature>
<feature type="binding site" evidence="8 9">
    <location>
        <position position="306"/>
    </location>
    <ligand>
        <name>L-serine</name>
        <dbReference type="ChEBI" id="CHEBI:33384"/>
    </ligand>
</feature>
<comment type="catalytic activity">
    <reaction evidence="8">
        <text>tRNA(Sec) + L-serine + ATP = L-seryl-tRNA(Sec) + AMP + diphosphate + H(+)</text>
        <dbReference type="Rhea" id="RHEA:42580"/>
        <dbReference type="Rhea" id="RHEA-COMP:9742"/>
        <dbReference type="Rhea" id="RHEA-COMP:10128"/>
        <dbReference type="ChEBI" id="CHEBI:15378"/>
        <dbReference type="ChEBI" id="CHEBI:30616"/>
        <dbReference type="ChEBI" id="CHEBI:33019"/>
        <dbReference type="ChEBI" id="CHEBI:33384"/>
        <dbReference type="ChEBI" id="CHEBI:78442"/>
        <dbReference type="ChEBI" id="CHEBI:78533"/>
        <dbReference type="ChEBI" id="CHEBI:456215"/>
        <dbReference type="EC" id="6.1.1.11"/>
    </reaction>
</comment>
<name>F8AEC1_PYRYC</name>